<dbReference type="eggNOG" id="COG3193">
    <property type="taxonomic scope" value="Bacteria"/>
</dbReference>
<feature type="domain" description="RagB/SusD" evidence="6">
    <location>
        <begin position="340"/>
        <end position="468"/>
    </location>
</feature>
<keyword evidence="5" id="KW-0998">Cell outer membrane</keyword>
<proteinExistence type="inferred from homology"/>
<dbReference type="EMBL" id="CP001650">
    <property type="protein sequence ID" value="ADF54398.1"/>
    <property type="molecule type" value="Genomic_DNA"/>
</dbReference>
<accession>D5B9T5</accession>
<protein>
    <submittedName>
        <fullName evidence="8">SusD/RagB family protein</fullName>
    </submittedName>
</protein>
<dbReference type="SUPFAM" id="SSF48452">
    <property type="entry name" value="TPR-like"/>
    <property type="match status" value="1"/>
</dbReference>
<dbReference type="Pfam" id="PF07980">
    <property type="entry name" value="SusD_RagB"/>
    <property type="match status" value="1"/>
</dbReference>
<evidence type="ECO:0000259" key="7">
    <source>
        <dbReference type="Pfam" id="PF14322"/>
    </source>
</evidence>
<organism evidence="8 9">
    <name type="scientific">Zunongwangia profunda (strain DSM 18752 / CCTCC AB 206139 / SM-A87)</name>
    <name type="common">Wangia profunda</name>
    <dbReference type="NCBI Taxonomy" id="655815"/>
    <lineage>
        <taxon>Bacteria</taxon>
        <taxon>Pseudomonadati</taxon>
        <taxon>Bacteroidota</taxon>
        <taxon>Flavobacteriia</taxon>
        <taxon>Flavobacteriales</taxon>
        <taxon>Flavobacteriaceae</taxon>
        <taxon>Zunongwangia</taxon>
    </lineage>
</organism>
<name>D5B9T5_ZUNPS</name>
<dbReference type="OrthoDB" id="621570at2"/>
<dbReference type="InterPro" id="IPR012944">
    <property type="entry name" value="SusD_RagB_dom"/>
</dbReference>
<evidence type="ECO:0000256" key="5">
    <source>
        <dbReference type="ARBA" id="ARBA00023237"/>
    </source>
</evidence>
<dbReference type="AlphaFoldDB" id="D5B9T5"/>
<evidence type="ECO:0000256" key="3">
    <source>
        <dbReference type="ARBA" id="ARBA00022729"/>
    </source>
</evidence>
<reference evidence="8 9" key="1">
    <citation type="journal article" date="2010" name="BMC Genomics">
        <title>The complete genome of Zunongwangia profunda SM-A87 reveals its adaptation to the deep-sea environment and ecological role in sedimentary organic nitrogen degradation.</title>
        <authorList>
            <person name="Qin Q.L."/>
            <person name="Zhang X.Y."/>
            <person name="Wang X.M."/>
            <person name="Liu G.M."/>
            <person name="Chen X.L."/>
            <person name="Xie B.B."/>
            <person name="Dang H.Y."/>
            <person name="Zhou B.C."/>
            <person name="Yu J."/>
            <person name="Zhang Y.Z."/>
        </authorList>
    </citation>
    <scope>NUCLEOTIDE SEQUENCE [LARGE SCALE GENOMIC DNA]</scope>
    <source>
        <strain evidence="9">DSM 18752 / CCTCC AB 206139 / SM-A87</strain>
    </source>
</reference>
<keyword evidence="9" id="KW-1185">Reference proteome</keyword>
<evidence type="ECO:0000313" key="8">
    <source>
        <dbReference type="EMBL" id="ADF54398.1"/>
    </source>
</evidence>
<dbReference type="HOGENOM" id="CLU_015553_3_1_10"/>
<comment type="subcellular location">
    <subcellularLocation>
        <location evidence="1">Cell outer membrane</location>
    </subcellularLocation>
</comment>
<dbReference type="CDD" id="cd08977">
    <property type="entry name" value="SusD"/>
    <property type="match status" value="1"/>
</dbReference>
<dbReference type="Proteomes" id="UP000001654">
    <property type="component" value="Chromosome"/>
</dbReference>
<dbReference type="RefSeq" id="WP_013073476.1">
    <property type="nucleotide sequence ID" value="NC_014041.1"/>
</dbReference>
<dbReference type="STRING" id="655815.ZPR_4094"/>
<feature type="domain" description="SusD-like N-terminal" evidence="7">
    <location>
        <begin position="25"/>
        <end position="227"/>
    </location>
</feature>
<dbReference type="InterPro" id="IPR011990">
    <property type="entry name" value="TPR-like_helical_dom_sf"/>
</dbReference>
<evidence type="ECO:0000256" key="2">
    <source>
        <dbReference type="ARBA" id="ARBA00006275"/>
    </source>
</evidence>
<gene>
    <name evidence="8" type="ordered locus">ZPR_4094</name>
</gene>
<evidence type="ECO:0000259" key="6">
    <source>
        <dbReference type="Pfam" id="PF07980"/>
    </source>
</evidence>
<dbReference type="KEGG" id="zpr:ZPR_4094"/>
<keyword evidence="3" id="KW-0732">Signal</keyword>
<evidence type="ECO:0000256" key="4">
    <source>
        <dbReference type="ARBA" id="ARBA00023136"/>
    </source>
</evidence>
<evidence type="ECO:0000313" key="9">
    <source>
        <dbReference type="Proteomes" id="UP000001654"/>
    </source>
</evidence>
<comment type="similarity">
    <text evidence="2">Belongs to the SusD family.</text>
</comment>
<evidence type="ECO:0000256" key="1">
    <source>
        <dbReference type="ARBA" id="ARBA00004442"/>
    </source>
</evidence>
<keyword evidence="4" id="KW-0472">Membrane</keyword>
<dbReference type="GO" id="GO:0009279">
    <property type="term" value="C:cell outer membrane"/>
    <property type="evidence" value="ECO:0007669"/>
    <property type="project" value="UniProtKB-SubCell"/>
</dbReference>
<dbReference type="InterPro" id="IPR033985">
    <property type="entry name" value="SusD-like_N"/>
</dbReference>
<sequence>MKINTYILRGILIIGLLNLCACEEFVEVAPPNNKLVSEEVFNSDATARSAMTGIYNQLFLAEFSSGSRSSITVLSGLSADNIQNINPNVLTRMQFENNDLLADNESNLAIWSSAYSIIYMTNAMLEGLGNSSNVSAELSDQLEGEARFIRAFTYFYLVNLYGDLPLILSTNYKENQLASRMSKNDIYLQIVNDLEVAMALLPSEYTTGERTQVNKYAAIALSARVHLFLKDWEKAIDLSAMVIDASSTYELLNNINDVFLANSREAIWQISPIGGGGGLTQTNEGSLFIIHPVFSFLASIKLRPSFATTFEGEDLRFQNWIGYHEGEDAFFAYKYKIWNSSEFPIEEYSMVLRFAEQYLIRAEAYAQTGNLAEAIKDIAIIQQRAGLSPVSETKPNISQEELLNLIMEERRKELFAEWGHRWFDLKRTDNAGGKLSDIKPLWETTDFLYPIPSEERRKNPNLSQNEGY</sequence>
<dbReference type="Pfam" id="PF14322">
    <property type="entry name" value="SusD-like_3"/>
    <property type="match status" value="1"/>
</dbReference>
<dbReference type="Gene3D" id="1.25.40.390">
    <property type="match status" value="1"/>
</dbReference>